<evidence type="ECO:0008006" key="3">
    <source>
        <dbReference type="Google" id="ProtNLM"/>
    </source>
</evidence>
<reference evidence="1 2" key="1">
    <citation type="journal article" date="2023" name="Microbiol. Spectr.">
        <title>Synergy between Genome Mining, Metabolomics, and Bioinformatics Uncovers Antibacterial Chlorinated Carbazole Alkaloids and Their Biosynthetic Gene Cluster from Streptomyces tubbatahanensis sp. nov., a Novel Actinomycete Isolated from Sulu Sea, Philippines.</title>
        <authorList>
            <person name="Tenebro C.P."/>
            <person name="Trono D.J.V.L."/>
            <person name="Balida L.A.P."/>
            <person name="Bayog L.K.A."/>
            <person name="Bruna J.R."/>
            <person name="Sabido E.M."/>
            <person name="Caspe D.P.C."/>
            <person name="de Los Santos E.L.C."/>
            <person name="Saludes J.P."/>
            <person name="Dalisay D.S."/>
        </authorList>
    </citation>
    <scope>NUCLEOTIDE SEQUENCE [LARGE SCALE GENOMIC DNA]</scope>
    <source>
        <strain evidence="1 2">DSD3025</strain>
    </source>
</reference>
<dbReference type="RefSeq" id="WP_242749603.1">
    <property type="nucleotide sequence ID" value="NZ_CP093846.1"/>
</dbReference>
<gene>
    <name evidence="1" type="ORF">MMF93_04035</name>
</gene>
<protein>
    <recommendedName>
        <fullName evidence="3">TetR family transcriptional regulator</fullName>
    </recommendedName>
</protein>
<name>A0ABY3XMW3_9ACTN</name>
<organism evidence="1 2">
    <name type="scientific">Streptomyces tubbatahanensis</name>
    <dbReference type="NCBI Taxonomy" id="2923272"/>
    <lineage>
        <taxon>Bacteria</taxon>
        <taxon>Bacillati</taxon>
        <taxon>Actinomycetota</taxon>
        <taxon>Actinomycetes</taxon>
        <taxon>Kitasatosporales</taxon>
        <taxon>Streptomycetaceae</taxon>
        <taxon>Streptomyces</taxon>
    </lineage>
</organism>
<sequence>MRKALAELFEPERESLRSPPEQAALIFLGPLFVGAGRPPAGGEPADPSTHWGVRDLVDVFLHGVLSQPAEN</sequence>
<dbReference type="EMBL" id="CP093846">
    <property type="protein sequence ID" value="UNS95751.1"/>
    <property type="molecule type" value="Genomic_DNA"/>
</dbReference>
<accession>A0ABY3XMW3</accession>
<evidence type="ECO:0000313" key="1">
    <source>
        <dbReference type="EMBL" id="UNS95751.1"/>
    </source>
</evidence>
<proteinExistence type="predicted"/>
<dbReference type="Proteomes" id="UP001202244">
    <property type="component" value="Chromosome"/>
</dbReference>
<evidence type="ECO:0000313" key="2">
    <source>
        <dbReference type="Proteomes" id="UP001202244"/>
    </source>
</evidence>
<keyword evidence="2" id="KW-1185">Reference proteome</keyword>